<protein>
    <recommendedName>
        <fullName evidence="10">Permease</fullName>
    </recommendedName>
</protein>
<evidence type="ECO:0000313" key="8">
    <source>
        <dbReference type="EMBL" id="MBB5352453.1"/>
    </source>
</evidence>
<feature type="transmembrane region" description="Helical" evidence="7">
    <location>
        <begin position="337"/>
        <end position="363"/>
    </location>
</feature>
<organism evidence="8 9">
    <name type="scientific">Haloferula luteola</name>
    <dbReference type="NCBI Taxonomy" id="595692"/>
    <lineage>
        <taxon>Bacteria</taxon>
        <taxon>Pseudomonadati</taxon>
        <taxon>Verrucomicrobiota</taxon>
        <taxon>Verrucomicrobiia</taxon>
        <taxon>Verrucomicrobiales</taxon>
        <taxon>Verrucomicrobiaceae</taxon>
        <taxon>Haloferula</taxon>
    </lineage>
</organism>
<dbReference type="Proteomes" id="UP000557717">
    <property type="component" value="Unassembled WGS sequence"/>
</dbReference>
<evidence type="ECO:0000256" key="2">
    <source>
        <dbReference type="ARBA" id="ARBA00006386"/>
    </source>
</evidence>
<evidence type="ECO:0008006" key="10">
    <source>
        <dbReference type="Google" id="ProtNLM"/>
    </source>
</evidence>
<evidence type="ECO:0000256" key="7">
    <source>
        <dbReference type="SAM" id="Phobius"/>
    </source>
</evidence>
<dbReference type="PANTHER" id="PTHR43299">
    <property type="entry name" value="UPF0718 PROTEIN YRAQ"/>
    <property type="match status" value="1"/>
</dbReference>
<comment type="subcellular location">
    <subcellularLocation>
        <location evidence="1">Cell membrane</location>
        <topology evidence="1">Multi-pass membrane protein</topology>
    </subcellularLocation>
</comment>
<keyword evidence="4 7" id="KW-0812">Transmembrane</keyword>
<feature type="transmembrane region" description="Helical" evidence="7">
    <location>
        <begin position="51"/>
        <end position="70"/>
    </location>
</feature>
<keyword evidence="3" id="KW-1003">Cell membrane</keyword>
<feature type="transmembrane region" description="Helical" evidence="7">
    <location>
        <begin position="193"/>
        <end position="212"/>
    </location>
</feature>
<dbReference type="GO" id="GO:0005886">
    <property type="term" value="C:plasma membrane"/>
    <property type="evidence" value="ECO:0007669"/>
    <property type="project" value="UniProtKB-SubCell"/>
</dbReference>
<keyword evidence="5 7" id="KW-1133">Transmembrane helix</keyword>
<evidence type="ECO:0000256" key="4">
    <source>
        <dbReference type="ARBA" id="ARBA00022692"/>
    </source>
</evidence>
<keyword evidence="6 7" id="KW-0472">Membrane</keyword>
<feature type="transmembrane region" description="Helical" evidence="7">
    <location>
        <begin position="255"/>
        <end position="288"/>
    </location>
</feature>
<keyword evidence="9" id="KW-1185">Reference proteome</keyword>
<dbReference type="PANTHER" id="PTHR43299:SF1">
    <property type="entry name" value="UPF0718 PROTEIN YRAQ"/>
    <property type="match status" value="1"/>
</dbReference>
<feature type="transmembrane region" description="Helical" evidence="7">
    <location>
        <begin position="90"/>
        <end position="113"/>
    </location>
</feature>
<reference evidence="8 9" key="1">
    <citation type="submission" date="2020-08" db="EMBL/GenBank/DDBJ databases">
        <title>Genomic Encyclopedia of Type Strains, Phase IV (KMG-IV): sequencing the most valuable type-strain genomes for metagenomic binning, comparative biology and taxonomic classification.</title>
        <authorList>
            <person name="Goeker M."/>
        </authorList>
    </citation>
    <scope>NUCLEOTIDE SEQUENCE [LARGE SCALE GENOMIC DNA]</scope>
    <source>
        <strain evidence="8 9">YC6886</strain>
    </source>
</reference>
<evidence type="ECO:0000256" key="5">
    <source>
        <dbReference type="ARBA" id="ARBA00022989"/>
    </source>
</evidence>
<evidence type="ECO:0000256" key="6">
    <source>
        <dbReference type="ARBA" id="ARBA00023136"/>
    </source>
</evidence>
<proteinExistence type="inferred from homology"/>
<feature type="transmembrane region" description="Helical" evidence="7">
    <location>
        <begin position="12"/>
        <end position="30"/>
    </location>
</feature>
<comment type="caution">
    <text evidence="8">The sequence shown here is derived from an EMBL/GenBank/DDBJ whole genome shotgun (WGS) entry which is preliminary data.</text>
</comment>
<evidence type="ECO:0000256" key="3">
    <source>
        <dbReference type="ARBA" id="ARBA00022475"/>
    </source>
</evidence>
<comment type="similarity">
    <text evidence="2">Belongs to the UPF0718 family.</text>
</comment>
<dbReference type="AlphaFoldDB" id="A0A840V4H0"/>
<gene>
    <name evidence="8" type="ORF">HNR46_002698</name>
</gene>
<sequence>MKSSFLSSEWRWAACLCGVFFAIWWMPLESPRFHQGIDEALALTQWYAREHVVPCLLPAFFIAGAMAVFVNRGSVTKYLGASANRTTAYAVASVSGTFLAVCSCTVLPLFAGIYRMGAGLGPATAFLYSGPAISALAMVMSAKVLGVKMGLARGIGAVVFAMIIGLLMQWIFRRSERLRGGQVMQVPESGSSRPLWQVALFFTTQASILVFTNWSDSEQPFFAALFQWKWKIVTLSAVGLAWMLASGFEVRRGRLAVVALGVMVGAWSSSGQPLIPIALGWVGLVWITAGAPGEVGEWWRQTWNFMKQVMPLLLSGVFVAGLLLGRPGHEGWLPSAWIQATLGGNGPIATFAAALAGSLMYFATLTEIPIVEGLQGGGMGQGPALALLLAGPALSLPNMLVIRTVLGTGKMLTYVGLVVVCSTAAGLLVGPLLTH</sequence>
<feature type="transmembrane region" description="Helical" evidence="7">
    <location>
        <begin position="414"/>
        <end position="433"/>
    </location>
</feature>
<evidence type="ECO:0000256" key="1">
    <source>
        <dbReference type="ARBA" id="ARBA00004651"/>
    </source>
</evidence>
<accession>A0A840V4H0</accession>
<dbReference type="InterPro" id="IPR005524">
    <property type="entry name" value="DUF318"/>
</dbReference>
<feature type="transmembrane region" description="Helical" evidence="7">
    <location>
        <begin position="308"/>
        <end position="325"/>
    </location>
</feature>
<feature type="transmembrane region" description="Helical" evidence="7">
    <location>
        <begin position="151"/>
        <end position="172"/>
    </location>
</feature>
<evidence type="ECO:0000313" key="9">
    <source>
        <dbReference type="Proteomes" id="UP000557717"/>
    </source>
</evidence>
<dbReference type="EMBL" id="JACHFD010000012">
    <property type="protein sequence ID" value="MBB5352453.1"/>
    <property type="molecule type" value="Genomic_DNA"/>
</dbReference>
<name>A0A840V4H0_9BACT</name>
<dbReference type="RefSeq" id="WP_184019501.1">
    <property type="nucleotide sequence ID" value="NZ_JACHFD010000012.1"/>
</dbReference>
<feature type="transmembrane region" description="Helical" evidence="7">
    <location>
        <begin position="383"/>
        <end position="402"/>
    </location>
</feature>
<feature type="transmembrane region" description="Helical" evidence="7">
    <location>
        <begin position="232"/>
        <end position="248"/>
    </location>
</feature>
<dbReference type="Pfam" id="PF03773">
    <property type="entry name" value="ArsP_1"/>
    <property type="match status" value="1"/>
</dbReference>
<feature type="transmembrane region" description="Helical" evidence="7">
    <location>
        <begin position="125"/>
        <end position="145"/>
    </location>
</feature>